<dbReference type="AlphaFoldDB" id="A0A2H3BQ49"/>
<gene>
    <name evidence="1" type="ORF">ARMSODRAFT_973349</name>
</gene>
<accession>A0A2H3BQ49</accession>
<name>A0A2H3BQ49_9AGAR</name>
<evidence type="ECO:0008006" key="3">
    <source>
        <dbReference type="Google" id="ProtNLM"/>
    </source>
</evidence>
<dbReference type="STRING" id="1076256.A0A2H3BQ49"/>
<proteinExistence type="predicted"/>
<organism evidence="1 2">
    <name type="scientific">Armillaria solidipes</name>
    <dbReference type="NCBI Taxonomy" id="1076256"/>
    <lineage>
        <taxon>Eukaryota</taxon>
        <taxon>Fungi</taxon>
        <taxon>Dikarya</taxon>
        <taxon>Basidiomycota</taxon>
        <taxon>Agaricomycotina</taxon>
        <taxon>Agaricomycetes</taxon>
        <taxon>Agaricomycetidae</taxon>
        <taxon>Agaricales</taxon>
        <taxon>Marasmiineae</taxon>
        <taxon>Physalacriaceae</taxon>
        <taxon>Armillaria</taxon>
    </lineage>
</organism>
<dbReference type="EMBL" id="KZ293423">
    <property type="protein sequence ID" value="PBK71770.1"/>
    <property type="molecule type" value="Genomic_DNA"/>
</dbReference>
<evidence type="ECO:0000313" key="1">
    <source>
        <dbReference type="EMBL" id="PBK71770.1"/>
    </source>
</evidence>
<reference evidence="2" key="1">
    <citation type="journal article" date="2017" name="Nat. Ecol. Evol.">
        <title>Genome expansion and lineage-specific genetic innovations in the forest pathogenic fungi Armillaria.</title>
        <authorList>
            <person name="Sipos G."/>
            <person name="Prasanna A.N."/>
            <person name="Walter M.C."/>
            <person name="O'Connor E."/>
            <person name="Balint B."/>
            <person name="Krizsan K."/>
            <person name="Kiss B."/>
            <person name="Hess J."/>
            <person name="Varga T."/>
            <person name="Slot J."/>
            <person name="Riley R."/>
            <person name="Boka B."/>
            <person name="Rigling D."/>
            <person name="Barry K."/>
            <person name="Lee J."/>
            <person name="Mihaltcheva S."/>
            <person name="LaButti K."/>
            <person name="Lipzen A."/>
            <person name="Waldron R."/>
            <person name="Moloney N.M."/>
            <person name="Sperisen C."/>
            <person name="Kredics L."/>
            <person name="Vagvoelgyi C."/>
            <person name="Patrignani A."/>
            <person name="Fitzpatrick D."/>
            <person name="Nagy I."/>
            <person name="Doyle S."/>
            <person name="Anderson J.B."/>
            <person name="Grigoriev I.V."/>
            <person name="Gueldener U."/>
            <person name="Muensterkoetter M."/>
            <person name="Nagy L.G."/>
        </authorList>
    </citation>
    <scope>NUCLEOTIDE SEQUENCE [LARGE SCALE GENOMIC DNA]</scope>
    <source>
        <strain evidence="2">28-4</strain>
    </source>
</reference>
<dbReference type="Proteomes" id="UP000218334">
    <property type="component" value="Unassembled WGS sequence"/>
</dbReference>
<keyword evidence="2" id="KW-1185">Reference proteome</keyword>
<evidence type="ECO:0000313" key="2">
    <source>
        <dbReference type="Proteomes" id="UP000218334"/>
    </source>
</evidence>
<sequence>MSVIMNNYEPVGKKWAERFIEKHSDCFKTYWSNPLNCLTAEQIVGPAGETIQHQQQSGNQENITILVTICEDGTSIAPAVIFKGEYFQSVIVEAGQFFECILGLSKKKDTLMGK</sequence>
<protein>
    <recommendedName>
        <fullName evidence="3">HTH CENPB-type domain-containing protein</fullName>
    </recommendedName>
</protein>